<feature type="compositionally biased region" description="Acidic residues" evidence="1">
    <location>
        <begin position="359"/>
        <end position="370"/>
    </location>
</feature>
<accession>A0A218MML7</accession>
<organism evidence="2">
    <name type="scientific">uncultured virus</name>
    <dbReference type="NCBI Taxonomy" id="340016"/>
    <lineage>
        <taxon>Viruses</taxon>
        <taxon>environmental samples</taxon>
    </lineage>
</organism>
<name>A0A218MML7_9VIRU</name>
<feature type="region of interest" description="Disordered" evidence="1">
    <location>
        <begin position="359"/>
        <end position="465"/>
    </location>
</feature>
<dbReference type="EMBL" id="KY052841">
    <property type="protein sequence ID" value="ASF00540.1"/>
    <property type="molecule type" value="Genomic_DNA"/>
</dbReference>
<reference evidence="2" key="1">
    <citation type="submission" date="2016-10" db="EMBL/GenBank/DDBJ databases">
        <authorList>
            <person name="Varghese N."/>
        </authorList>
    </citation>
    <scope>NUCLEOTIDE SEQUENCE</scope>
</reference>
<feature type="compositionally biased region" description="Acidic residues" evidence="1">
    <location>
        <begin position="437"/>
        <end position="455"/>
    </location>
</feature>
<evidence type="ECO:0000256" key="1">
    <source>
        <dbReference type="SAM" id="MobiDB-lite"/>
    </source>
</evidence>
<reference evidence="2" key="2">
    <citation type="journal article" date="2017" name="Nat. Commun.">
        <title>Single-virus genomics reveals hidden cosmopolitan and abundant viruses.</title>
        <authorList>
            <person name="Martinez-Hernandez F."/>
            <person name="Fornas O."/>
            <person name="Lluesma Gomez M."/>
            <person name="Bolduc B."/>
            <person name="de la Cruz Pena M.J."/>
            <person name="Martinez J.M."/>
            <person name="Anton J."/>
            <person name="Gasol J.M."/>
            <person name="Rosselli R."/>
            <person name="Rodriguez-Valera F."/>
            <person name="Sullivan M.B."/>
            <person name="Acinas S.G."/>
            <person name="Martinez-Garcia M."/>
        </authorList>
    </citation>
    <scope>NUCLEOTIDE SEQUENCE</scope>
</reference>
<sequence>MKYILPILITCGFLFAWNKAFGVEIDTGNLLNNSTFGTGNTTTTTGWSTSGDEGIHTHGAWNGFPYQTGMDSTGGVLAFEGHEEDNVYQDVDLVGDGHLTQPEMNQGFTSTMGADVWFWNNIENTLTLKQTVTGADGSVSTQVREITDSTTGAGTFTNYTNVYTQGSNTQTDITIRAELFNETAGTAYDNSHRGPDVDNVQLNVTYTYIPPINEDTQEVIDDIDQDIIDIVEDIPDDFNWDTDDIYFEEEYIVIEDEFTFDEIYFEDIETIYIEELPPIMEEFDMEGFEEIPDIEEVFFENDFTMEPPPMMVEEVFTEEFEEDFTDFLEETGMEEEFIEFLEDEGITAEEFFEEITEEEFNDELTEESFEEFEKPMEEIATNEESVPEVIEDEKETMEEPTASESESVEEEPTEVAKNEPKDEPQQESEKDEPSSESTEESEVQPEDSGEEDSVQPEDGKKVDTEDGVITDVAKVESKLKKNLKAIAKQIAQVTKENTQNLTKEDLFFKGNDLDAYKQVAFYTAKEVYENTNMGLFLQIDLSPYTGDIYVGANLNAYKEDDPIEINRVKLINITTVKNKLLAELEALRR</sequence>
<proteinExistence type="predicted"/>
<feature type="compositionally biased region" description="Acidic residues" evidence="1">
    <location>
        <begin position="385"/>
        <end position="398"/>
    </location>
</feature>
<feature type="compositionally biased region" description="Basic and acidic residues" evidence="1">
    <location>
        <begin position="414"/>
        <end position="433"/>
    </location>
</feature>
<evidence type="ECO:0000313" key="2">
    <source>
        <dbReference type="EMBL" id="ASF00540.1"/>
    </source>
</evidence>
<protein>
    <submittedName>
        <fullName evidence="2">Uncharacterized protein</fullName>
    </submittedName>
</protein>